<reference evidence="1" key="1">
    <citation type="journal article" date="2019" name="Plant J.">
        <title>Chlorella vulgaris genome assembly and annotation reveals the molecular basis for metabolic acclimation to high light conditions.</title>
        <authorList>
            <person name="Cecchin M."/>
            <person name="Marcolungo L."/>
            <person name="Rossato M."/>
            <person name="Girolomoni L."/>
            <person name="Cosentino E."/>
            <person name="Cuine S."/>
            <person name="Li-Beisson Y."/>
            <person name="Delledonne M."/>
            <person name="Ballottari M."/>
        </authorList>
    </citation>
    <scope>NUCLEOTIDE SEQUENCE</scope>
    <source>
        <strain evidence="1">211/11P</strain>
    </source>
</reference>
<dbReference type="EMBL" id="SIDB01000005">
    <property type="protein sequence ID" value="KAI3432438.1"/>
    <property type="molecule type" value="Genomic_DNA"/>
</dbReference>
<gene>
    <name evidence="1" type="ORF">D9Q98_003991</name>
</gene>
<evidence type="ECO:0000313" key="2">
    <source>
        <dbReference type="Proteomes" id="UP001055712"/>
    </source>
</evidence>
<protein>
    <submittedName>
        <fullName evidence="1">Uncharacterized protein</fullName>
    </submittedName>
</protein>
<dbReference type="Proteomes" id="UP001055712">
    <property type="component" value="Unassembled WGS sequence"/>
</dbReference>
<proteinExistence type="predicted"/>
<keyword evidence="2" id="KW-1185">Reference proteome</keyword>
<reference evidence="1" key="2">
    <citation type="submission" date="2020-11" db="EMBL/GenBank/DDBJ databases">
        <authorList>
            <person name="Cecchin M."/>
            <person name="Marcolungo L."/>
            <person name="Rossato M."/>
            <person name="Girolomoni L."/>
            <person name="Cosentino E."/>
            <person name="Cuine S."/>
            <person name="Li-Beisson Y."/>
            <person name="Delledonne M."/>
            <person name="Ballottari M."/>
        </authorList>
    </citation>
    <scope>NUCLEOTIDE SEQUENCE</scope>
    <source>
        <strain evidence="1">211/11P</strain>
        <tissue evidence="1">Whole cell</tissue>
    </source>
</reference>
<organism evidence="1 2">
    <name type="scientific">Chlorella vulgaris</name>
    <name type="common">Green alga</name>
    <dbReference type="NCBI Taxonomy" id="3077"/>
    <lineage>
        <taxon>Eukaryota</taxon>
        <taxon>Viridiplantae</taxon>
        <taxon>Chlorophyta</taxon>
        <taxon>core chlorophytes</taxon>
        <taxon>Trebouxiophyceae</taxon>
        <taxon>Chlorellales</taxon>
        <taxon>Chlorellaceae</taxon>
        <taxon>Chlorella clade</taxon>
        <taxon>Chlorella</taxon>
    </lineage>
</organism>
<comment type="caution">
    <text evidence="1">The sequence shown here is derived from an EMBL/GenBank/DDBJ whole genome shotgun (WGS) entry which is preliminary data.</text>
</comment>
<sequence>MGNTLSPRYAEFAAEYKRLEAAIAAEEAKPTLDRDAAVLRELNLELLKLKIGSADYWCHIAHNLADTHELVPEICYCCEVHPSDGCCRGVRRAHNNSATWRRSQEAFYRQLLAALEEEKAAWQHRRPVTAAPLPALPEMPMAEWVLPEGIPCCPSCISFLRKFNKEEPLLRHRHEVYCSQGDIGQATCPVQ</sequence>
<accession>A0A9D4TR88</accession>
<dbReference type="AlphaFoldDB" id="A0A9D4TR88"/>
<name>A0A9D4TR88_CHLVU</name>
<evidence type="ECO:0000313" key="1">
    <source>
        <dbReference type="EMBL" id="KAI3432438.1"/>
    </source>
</evidence>